<dbReference type="Proteomes" id="UP000305267">
    <property type="component" value="Unassembled WGS sequence"/>
</dbReference>
<reference evidence="1 2" key="1">
    <citation type="submission" date="2019-06" db="EMBL/GenBank/DDBJ databases">
        <title>Genome of Methylobacterium sp. 17Sr1-39.</title>
        <authorList>
            <person name="Seo T."/>
        </authorList>
    </citation>
    <scope>NUCLEOTIDE SEQUENCE [LARGE SCALE GENOMIC DNA]</scope>
    <source>
        <strain evidence="1 2">17Sr1-39</strain>
    </source>
</reference>
<protein>
    <recommendedName>
        <fullName evidence="3">Outer membrane protein beta-barrel domain-containing protein</fullName>
    </recommendedName>
</protein>
<organism evidence="1 2">
    <name type="scientific">Methylobacterium terricola</name>
    <dbReference type="NCBI Taxonomy" id="2583531"/>
    <lineage>
        <taxon>Bacteria</taxon>
        <taxon>Pseudomonadati</taxon>
        <taxon>Pseudomonadota</taxon>
        <taxon>Alphaproteobacteria</taxon>
        <taxon>Hyphomicrobiales</taxon>
        <taxon>Methylobacteriaceae</taxon>
        <taxon>Methylobacterium</taxon>
    </lineage>
</organism>
<evidence type="ECO:0000313" key="2">
    <source>
        <dbReference type="Proteomes" id="UP000305267"/>
    </source>
</evidence>
<dbReference type="EMBL" id="VDDA01000001">
    <property type="protein sequence ID" value="TNC15894.1"/>
    <property type="molecule type" value="Genomic_DNA"/>
</dbReference>
<dbReference type="InterPro" id="IPR011250">
    <property type="entry name" value="OMP/PagP_B-barrel"/>
</dbReference>
<keyword evidence="2" id="KW-1185">Reference proteome</keyword>
<dbReference type="Gene3D" id="2.40.160.20">
    <property type="match status" value="1"/>
</dbReference>
<dbReference type="AlphaFoldDB" id="A0A5C4LQ66"/>
<dbReference type="RefSeq" id="WP_139033716.1">
    <property type="nucleotide sequence ID" value="NZ_VDDA01000001.1"/>
</dbReference>
<accession>A0A5C4LQ66</accession>
<dbReference type="SUPFAM" id="SSF56925">
    <property type="entry name" value="OMPA-like"/>
    <property type="match status" value="1"/>
</dbReference>
<comment type="caution">
    <text evidence="1">The sequence shown here is derived from an EMBL/GenBank/DDBJ whole genome shotgun (WGS) entry which is preliminary data.</text>
</comment>
<proteinExistence type="predicted"/>
<name>A0A5C4LQ66_9HYPH</name>
<dbReference type="OrthoDB" id="7989212at2"/>
<sequence>MTGFAPSRPVRRLAACLVLGLAALRPDPGAAQALVGFGLLPVFAWPRALSEGALAVDGLDGAGRWSGSYARLSTGFEAVSSRRFGSYAGPTIGFEGGRLWQDGRFVYGISGGFDYLAATSGGLTPGFGGLAYTRDFAGGVQVKVGALLTPDVLLYARAGAAAVHGTLRAGATPVLAPFSRDDIFVRPDAHVGVEWAVTDRLTLAVEAGVVGGGLR</sequence>
<evidence type="ECO:0008006" key="3">
    <source>
        <dbReference type="Google" id="ProtNLM"/>
    </source>
</evidence>
<gene>
    <name evidence="1" type="ORF">FF100_01105</name>
</gene>
<evidence type="ECO:0000313" key="1">
    <source>
        <dbReference type="EMBL" id="TNC15894.1"/>
    </source>
</evidence>